<dbReference type="AlphaFoldDB" id="A0A2H3BS54"/>
<gene>
    <name evidence="1" type="ORF">ARMSODRAFT_957981</name>
</gene>
<dbReference type="SUPFAM" id="SSF51735">
    <property type="entry name" value="NAD(P)-binding Rossmann-fold domains"/>
    <property type="match status" value="1"/>
</dbReference>
<dbReference type="Gene3D" id="3.40.50.720">
    <property type="entry name" value="NAD(P)-binding Rossmann-like Domain"/>
    <property type="match status" value="1"/>
</dbReference>
<dbReference type="InterPro" id="IPR036291">
    <property type="entry name" value="NAD(P)-bd_dom_sf"/>
</dbReference>
<dbReference type="EMBL" id="KZ293431">
    <property type="protein sequence ID" value="PBK68868.1"/>
    <property type="molecule type" value="Genomic_DNA"/>
</dbReference>
<organism evidence="1 2">
    <name type="scientific">Armillaria solidipes</name>
    <dbReference type="NCBI Taxonomy" id="1076256"/>
    <lineage>
        <taxon>Eukaryota</taxon>
        <taxon>Fungi</taxon>
        <taxon>Dikarya</taxon>
        <taxon>Basidiomycota</taxon>
        <taxon>Agaricomycotina</taxon>
        <taxon>Agaricomycetes</taxon>
        <taxon>Agaricomycetidae</taxon>
        <taxon>Agaricales</taxon>
        <taxon>Marasmiineae</taxon>
        <taxon>Physalacriaceae</taxon>
        <taxon>Armillaria</taxon>
    </lineage>
</organism>
<accession>A0A2H3BS54</accession>
<evidence type="ECO:0000313" key="1">
    <source>
        <dbReference type="EMBL" id="PBK68868.1"/>
    </source>
</evidence>
<dbReference type="STRING" id="1076256.A0A2H3BS54"/>
<proteinExistence type="predicted"/>
<name>A0A2H3BS54_9AGAR</name>
<reference evidence="2" key="1">
    <citation type="journal article" date="2017" name="Nat. Ecol. Evol.">
        <title>Genome expansion and lineage-specific genetic innovations in the forest pathogenic fungi Armillaria.</title>
        <authorList>
            <person name="Sipos G."/>
            <person name="Prasanna A.N."/>
            <person name="Walter M.C."/>
            <person name="O'Connor E."/>
            <person name="Balint B."/>
            <person name="Krizsan K."/>
            <person name="Kiss B."/>
            <person name="Hess J."/>
            <person name="Varga T."/>
            <person name="Slot J."/>
            <person name="Riley R."/>
            <person name="Boka B."/>
            <person name="Rigling D."/>
            <person name="Barry K."/>
            <person name="Lee J."/>
            <person name="Mihaltcheva S."/>
            <person name="LaButti K."/>
            <person name="Lipzen A."/>
            <person name="Waldron R."/>
            <person name="Moloney N.M."/>
            <person name="Sperisen C."/>
            <person name="Kredics L."/>
            <person name="Vagvoelgyi C."/>
            <person name="Patrignani A."/>
            <person name="Fitzpatrick D."/>
            <person name="Nagy I."/>
            <person name="Doyle S."/>
            <person name="Anderson J.B."/>
            <person name="Grigoriev I.V."/>
            <person name="Gueldener U."/>
            <person name="Muensterkoetter M."/>
            <person name="Nagy L.G."/>
        </authorList>
    </citation>
    <scope>NUCLEOTIDE SEQUENCE [LARGE SCALE GENOMIC DNA]</scope>
    <source>
        <strain evidence="2">28-4</strain>
    </source>
</reference>
<evidence type="ECO:0000313" key="2">
    <source>
        <dbReference type="Proteomes" id="UP000218334"/>
    </source>
</evidence>
<protein>
    <recommendedName>
        <fullName evidence="3">NAD(P)-binding protein</fullName>
    </recommendedName>
</protein>
<sequence>MAQKKYADLAVVEFAEKHPEIDVTLVGPPFNFGPFAPGFEYLIPEPDLSALSSNGSIYALLRPGNTEFPGAPGAIDVRDAARAHVLALQSRPSAEVGRKRFAIVSPHKSSYKDALAIIAKERPELKDRLTDATLAPEWPSYTLPVEWQKIEDVLGLKADSFIPWDKTVLDAVDSFVRIEGLWKEKEFKVPA</sequence>
<keyword evidence="2" id="KW-1185">Reference proteome</keyword>
<dbReference type="Proteomes" id="UP000218334">
    <property type="component" value="Unassembled WGS sequence"/>
</dbReference>
<evidence type="ECO:0008006" key="3">
    <source>
        <dbReference type="Google" id="ProtNLM"/>
    </source>
</evidence>